<dbReference type="PANTHER" id="PTHR46289:SF16">
    <property type="entry name" value="52 KDA REPRESSOR OF THE INHIBITOR OF THE PROTEIN KINASE"/>
    <property type="match status" value="1"/>
</dbReference>
<organism evidence="2 3">
    <name type="scientific">Priapulus caudatus</name>
    <name type="common">Priapulid worm</name>
    <dbReference type="NCBI Taxonomy" id="37621"/>
    <lineage>
        <taxon>Eukaryota</taxon>
        <taxon>Metazoa</taxon>
        <taxon>Ecdysozoa</taxon>
        <taxon>Scalidophora</taxon>
        <taxon>Priapulida</taxon>
        <taxon>Priapulimorpha</taxon>
        <taxon>Priapulimorphida</taxon>
        <taxon>Priapulidae</taxon>
        <taxon>Priapulus</taxon>
    </lineage>
</organism>
<reference evidence="3" key="1">
    <citation type="submission" date="2025-08" db="UniProtKB">
        <authorList>
            <consortium name="RefSeq"/>
        </authorList>
    </citation>
    <scope>IDENTIFICATION</scope>
</reference>
<evidence type="ECO:0000313" key="2">
    <source>
        <dbReference type="Proteomes" id="UP000695022"/>
    </source>
</evidence>
<protein>
    <submittedName>
        <fullName evidence="3">52 kDa repressor of the inhibitor of the protein kinase-like</fullName>
    </submittedName>
</protein>
<name>A0ABM1ENB8_PRICU</name>
<feature type="domain" description="DUF4371" evidence="1">
    <location>
        <begin position="45"/>
        <end position="204"/>
    </location>
</feature>
<sequence length="438" mass="50241">MNDCNRRFNSKWLDEFQWLKKKHKQIKENGEILKHIGETVLYCGRQNIPLRGDYEASDTSFTKNPGNFIARLKLLSKHSSLLQKHLQAPAKKNATYISPQSQNELIDVIGHKIIRETILEEVRKTRWFSVMCDEATSHNAELMSLCVRFVDTNCQMREEFIDFIGTCRTTGRVLASKILQKLEELNLDVTKIRGQGYDGAAAMSSARVGVQGIIKQHSPRAIYTHCLSHALNLVYAHSAKQQEVRNMLDKLKESSVFFSKSPRREGPLKEIVGKNVPEHATNRKPLLDICATRWAARYDAFRHFYQCYVWQVMALEVIVYGSYINETDKYDGDIVNDDWDGRTKTAAGALLEAITKFGFIVTFLTVYEMLSPMQGLTVKLQGKAEDMVSAYDSVTDVKLHYETLRGDVEAVFHRIYEHSVRRRESLYAAQTRRDITIS</sequence>
<dbReference type="SUPFAM" id="SSF53098">
    <property type="entry name" value="Ribonuclease H-like"/>
    <property type="match status" value="1"/>
</dbReference>
<dbReference type="GeneID" id="106813951"/>
<dbReference type="InterPro" id="IPR012337">
    <property type="entry name" value="RNaseH-like_sf"/>
</dbReference>
<accession>A0ABM1ENB8</accession>
<evidence type="ECO:0000313" key="3">
    <source>
        <dbReference type="RefSeq" id="XP_014673689.1"/>
    </source>
</evidence>
<evidence type="ECO:0000259" key="1">
    <source>
        <dbReference type="Pfam" id="PF14291"/>
    </source>
</evidence>
<keyword evidence="2" id="KW-1185">Reference proteome</keyword>
<gene>
    <name evidence="3" type="primary">LOC106813951</name>
</gene>
<dbReference type="Pfam" id="PF14291">
    <property type="entry name" value="DUF4371"/>
    <property type="match status" value="1"/>
</dbReference>
<dbReference type="InterPro" id="IPR025398">
    <property type="entry name" value="DUF4371"/>
</dbReference>
<dbReference type="PANTHER" id="PTHR46289">
    <property type="entry name" value="52 KDA REPRESSOR OF THE INHIBITOR OF THE PROTEIN KINASE-LIKE PROTEIN-RELATED"/>
    <property type="match status" value="1"/>
</dbReference>
<dbReference type="RefSeq" id="XP_014673689.1">
    <property type="nucleotide sequence ID" value="XM_014818203.1"/>
</dbReference>
<proteinExistence type="predicted"/>
<dbReference type="Proteomes" id="UP000695022">
    <property type="component" value="Unplaced"/>
</dbReference>
<dbReference type="InterPro" id="IPR052958">
    <property type="entry name" value="IFN-induced_PKR_regulator"/>
</dbReference>